<gene>
    <name evidence="1" type="ORF">KDW03_03545</name>
</gene>
<sequence>MKWKRKWKYFTKKVKGYWKWYRLTAIVTLVSMINLSCSFQSPAVSVEKGETKPEAVVIEVKTEPSSITVETNDTYYAVPRVEIGSLEINTNQVQETNEALVIPESLRSRAMNTLSQPRLINGEVVVFDLPTNTSEFDRTLNERIAEHITAAVGKDT</sequence>
<organism evidence="1 2">
    <name type="scientific">Thermospira aquatica</name>
    <dbReference type="NCBI Taxonomy" id="2828656"/>
    <lineage>
        <taxon>Bacteria</taxon>
        <taxon>Pseudomonadati</taxon>
        <taxon>Spirochaetota</taxon>
        <taxon>Spirochaetia</taxon>
        <taxon>Brevinematales</taxon>
        <taxon>Thermospiraceae</taxon>
        <taxon>Thermospira</taxon>
    </lineage>
</organism>
<evidence type="ECO:0000313" key="1">
    <source>
        <dbReference type="EMBL" id="URA10889.1"/>
    </source>
</evidence>
<dbReference type="AlphaFoldDB" id="A0AAX3BEX5"/>
<dbReference type="EMBL" id="CP073355">
    <property type="protein sequence ID" value="URA10889.1"/>
    <property type="molecule type" value="Genomic_DNA"/>
</dbReference>
<proteinExistence type="predicted"/>
<protein>
    <submittedName>
        <fullName evidence="1">Uncharacterized protein</fullName>
    </submittedName>
</protein>
<dbReference type="RefSeq" id="WP_271436018.1">
    <property type="nucleotide sequence ID" value="NZ_CP073355.1"/>
</dbReference>
<reference evidence="1" key="1">
    <citation type="submission" date="2021-04" db="EMBL/GenBank/DDBJ databases">
        <authorList>
            <person name="Postec A."/>
        </authorList>
    </citation>
    <scope>NUCLEOTIDE SEQUENCE</scope>
    <source>
        <strain evidence="1">F1F22</strain>
    </source>
</reference>
<evidence type="ECO:0000313" key="2">
    <source>
        <dbReference type="Proteomes" id="UP001056539"/>
    </source>
</evidence>
<dbReference type="KEGG" id="taqu:KDW03_03545"/>
<name>A0AAX3BEX5_9SPIR</name>
<keyword evidence="2" id="KW-1185">Reference proteome</keyword>
<accession>A0AAX3BEX5</accession>
<dbReference type="Proteomes" id="UP001056539">
    <property type="component" value="Chromosome"/>
</dbReference>
<reference evidence="1" key="2">
    <citation type="submission" date="2022-06" db="EMBL/GenBank/DDBJ databases">
        <title>Thermospira aquatica gen. nov., sp. nov.</title>
        <authorList>
            <person name="Ben Ali Gam Z."/>
            <person name="Labat M."/>
        </authorList>
    </citation>
    <scope>NUCLEOTIDE SEQUENCE</scope>
    <source>
        <strain evidence="1">F1F22</strain>
    </source>
</reference>